<dbReference type="InterPro" id="IPR004045">
    <property type="entry name" value="Glutathione_S-Trfase_N"/>
</dbReference>
<dbReference type="InterPro" id="IPR004046">
    <property type="entry name" value="GST_C"/>
</dbReference>
<dbReference type="Gene3D" id="1.20.1050.10">
    <property type="match status" value="1"/>
</dbReference>
<name>A0AAD4JU06_9MUSC</name>
<protein>
    <recommendedName>
        <fullName evidence="7">Glutathione S-transferase D1</fullName>
    </recommendedName>
</protein>
<dbReference type="FunFam" id="1.20.1050.10:FF:000007">
    <property type="entry name" value="Glutathione S-transferase 1-1"/>
    <property type="match status" value="1"/>
</dbReference>
<accession>A0AAD4JU06</accession>
<dbReference type="PROSITE" id="PS50405">
    <property type="entry name" value="GST_CTER"/>
    <property type="match status" value="1"/>
</dbReference>
<dbReference type="Pfam" id="PF02798">
    <property type="entry name" value="GST_N"/>
    <property type="match status" value="1"/>
</dbReference>
<evidence type="ECO:0000313" key="5">
    <source>
        <dbReference type="EMBL" id="KAH8359535.1"/>
    </source>
</evidence>
<dbReference type="InterPro" id="IPR040079">
    <property type="entry name" value="Glutathione_S-Trfase"/>
</dbReference>
<dbReference type="InterPro" id="IPR010987">
    <property type="entry name" value="Glutathione-S-Trfase_C-like"/>
</dbReference>
<dbReference type="CDD" id="cd03045">
    <property type="entry name" value="GST_N_Delta_Epsilon"/>
    <property type="match status" value="1"/>
</dbReference>
<dbReference type="PANTHER" id="PTHR43969">
    <property type="entry name" value="GLUTATHIONE S TRANSFERASE D10, ISOFORM A-RELATED"/>
    <property type="match status" value="1"/>
</dbReference>
<keyword evidence="6" id="KW-1185">Reference proteome</keyword>
<dbReference type="SUPFAM" id="SSF47616">
    <property type="entry name" value="GST C-terminal domain-like"/>
    <property type="match status" value="1"/>
</dbReference>
<evidence type="ECO:0000259" key="3">
    <source>
        <dbReference type="PROSITE" id="PS50404"/>
    </source>
</evidence>
<dbReference type="SFLD" id="SFLDG00358">
    <property type="entry name" value="Main_(cytGST)"/>
    <property type="match status" value="1"/>
</dbReference>
<dbReference type="PANTHER" id="PTHR43969:SF9">
    <property type="entry name" value="GLUTATHIONE S TRANSFERASE D10, ISOFORM A-RELATED"/>
    <property type="match status" value="1"/>
</dbReference>
<comment type="subunit">
    <text evidence="1">Homodimer.</text>
</comment>
<evidence type="ECO:0008006" key="7">
    <source>
        <dbReference type="Google" id="ProtNLM"/>
    </source>
</evidence>
<comment type="similarity">
    <text evidence="2">Belongs to the GST superfamily.</text>
</comment>
<evidence type="ECO:0000256" key="1">
    <source>
        <dbReference type="ARBA" id="ARBA00011738"/>
    </source>
</evidence>
<dbReference type="GO" id="GO:0004364">
    <property type="term" value="F:glutathione transferase activity"/>
    <property type="evidence" value="ECO:0007669"/>
    <property type="project" value="TreeGrafter"/>
</dbReference>
<dbReference type="SUPFAM" id="SSF52833">
    <property type="entry name" value="Thioredoxin-like"/>
    <property type="match status" value="1"/>
</dbReference>
<dbReference type="EMBL" id="JAJJHW010003409">
    <property type="protein sequence ID" value="KAH8359535.1"/>
    <property type="molecule type" value="Genomic_DNA"/>
</dbReference>
<evidence type="ECO:0000256" key="2">
    <source>
        <dbReference type="RuleBase" id="RU003494"/>
    </source>
</evidence>
<dbReference type="InterPro" id="IPR036282">
    <property type="entry name" value="Glutathione-S-Trfase_C_sf"/>
</dbReference>
<feature type="domain" description="GST N-terminal" evidence="3">
    <location>
        <begin position="2"/>
        <end position="83"/>
    </location>
</feature>
<dbReference type="Pfam" id="PF00043">
    <property type="entry name" value="GST_C"/>
    <property type="match status" value="1"/>
</dbReference>
<evidence type="ECO:0000259" key="4">
    <source>
        <dbReference type="PROSITE" id="PS50405"/>
    </source>
</evidence>
<dbReference type="AlphaFoldDB" id="A0AAD4JU06"/>
<dbReference type="PROSITE" id="PS50404">
    <property type="entry name" value="GST_NTER"/>
    <property type="match status" value="1"/>
</dbReference>
<proteinExistence type="inferred from homology"/>
<evidence type="ECO:0000313" key="6">
    <source>
        <dbReference type="Proteomes" id="UP001200034"/>
    </source>
</evidence>
<sequence length="212" mass="24212">ILKMDFYYSPFAPLSTAIVVTGKALGLEFNKIPVNVRNGEQLKPEFVKLNPQHTIPTLNDNGFVIWESRVILTYLVEKYGKDDSLYPKDPQKRALVDQRLYFDLGTLYKSFADYYYPQIQKKPADPELLKKLEDALNFLNTFLEGQQYVAGDSLTVADIVILANISSLKVVNVDLSKYSNITRWYDNASKVAPGWDEVEKTVDSLKEFLKTL</sequence>
<reference evidence="5" key="1">
    <citation type="journal article" date="2021" name="Mol. Ecol. Resour.">
        <title>Phylogenomic analyses of the genus Drosophila reveals genomic signals of climate adaptation.</title>
        <authorList>
            <person name="Li F."/>
            <person name="Rane R.V."/>
            <person name="Luria V."/>
            <person name="Xiong Z."/>
            <person name="Chen J."/>
            <person name="Li Z."/>
            <person name="Catullo R.A."/>
            <person name="Griffin P.C."/>
            <person name="Schiffer M."/>
            <person name="Pearce S."/>
            <person name="Lee S.F."/>
            <person name="McElroy K."/>
            <person name="Stocker A."/>
            <person name="Shirriffs J."/>
            <person name="Cockerell F."/>
            <person name="Coppin C."/>
            <person name="Sgro C.M."/>
            <person name="Karger A."/>
            <person name="Cain J.W."/>
            <person name="Weber J.A."/>
            <person name="Santpere G."/>
            <person name="Kirschner M.W."/>
            <person name="Hoffmann A.A."/>
            <person name="Oakeshott J.G."/>
            <person name="Zhang G."/>
        </authorList>
    </citation>
    <scope>NUCLEOTIDE SEQUENCE</scope>
    <source>
        <strain evidence="5">BGI-SZ-2011g</strain>
    </source>
</reference>
<comment type="caution">
    <text evidence="5">The sequence shown here is derived from an EMBL/GenBank/DDBJ whole genome shotgun (WGS) entry which is preliminary data.</text>
</comment>
<dbReference type="SFLD" id="SFLDS00019">
    <property type="entry name" value="Glutathione_Transferase_(cytos"/>
    <property type="match status" value="1"/>
</dbReference>
<dbReference type="Proteomes" id="UP001200034">
    <property type="component" value="Unassembled WGS sequence"/>
</dbReference>
<dbReference type="CDD" id="cd03177">
    <property type="entry name" value="GST_C_Delta_Epsilon"/>
    <property type="match status" value="1"/>
</dbReference>
<dbReference type="FunFam" id="3.40.30.10:FF:000034">
    <property type="entry name" value="glutathione S-transferase 1"/>
    <property type="match status" value="1"/>
</dbReference>
<feature type="domain" description="GST C-terminal" evidence="4">
    <location>
        <begin position="89"/>
        <end position="208"/>
    </location>
</feature>
<gene>
    <name evidence="5" type="ORF">KR093_007382</name>
</gene>
<organism evidence="5 6">
    <name type="scientific">Drosophila rubida</name>
    <dbReference type="NCBI Taxonomy" id="30044"/>
    <lineage>
        <taxon>Eukaryota</taxon>
        <taxon>Metazoa</taxon>
        <taxon>Ecdysozoa</taxon>
        <taxon>Arthropoda</taxon>
        <taxon>Hexapoda</taxon>
        <taxon>Insecta</taxon>
        <taxon>Pterygota</taxon>
        <taxon>Neoptera</taxon>
        <taxon>Endopterygota</taxon>
        <taxon>Diptera</taxon>
        <taxon>Brachycera</taxon>
        <taxon>Muscomorpha</taxon>
        <taxon>Ephydroidea</taxon>
        <taxon>Drosophilidae</taxon>
        <taxon>Drosophila</taxon>
    </lineage>
</organism>
<dbReference type="GO" id="GO:0006749">
    <property type="term" value="P:glutathione metabolic process"/>
    <property type="evidence" value="ECO:0007669"/>
    <property type="project" value="TreeGrafter"/>
</dbReference>
<dbReference type="InterPro" id="IPR036249">
    <property type="entry name" value="Thioredoxin-like_sf"/>
</dbReference>
<dbReference type="Gene3D" id="3.40.30.10">
    <property type="entry name" value="Glutaredoxin"/>
    <property type="match status" value="1"/>
</dbReference>
<feature type="non-terminal residue" evidence="5">
    <location>
        <position position="1"/>
    </location>
</feature>